<sequence>MSVTHPRARLVYRLWLASPAHCTCDPPSSETDTDCPMLNPRKRRPRFSDSRRRCGGIIVFFSVASALPPPPQLLSLRTVFKKDVCSTLSFVVCAMKPHFWKRGVMQHPLQQRSVIFH</sequence>
<evidence type="ECO:0000256" key="1">
    <source>
        <dbReference type="SAM" id="MobiDB-lite"/>
    </source>
</evidence>
<organism evidence="2">
    <name type="scientific">Ixodes ricinus</name>
    <name type="common">Common tick</name>
    <name type="synonym">Acarus ricinus</name>
    <dbReference type="NCBI Taxonomy" id="34613"/>
    <lineage>
        <taxon>Eukaryota</taxon>
        <taxon>Metazoa</taxon>
        <taxon>Ecdysozoa</taxon>
        <taxon>Arthropoda</taxon>
        <taxon>Chelicerata</taxon>
        <taxon>Arachnida</taxon>
        <taxon>Acari</taxon>
        <taxon>Parasitiformes</taxon>
        <taxon>Ixodida</taxon>
        <taxon>Ixodoidea</taxon>
        <taxon>Ixodidae</taxon>
        <taxon>Ixodinae</taxon>
        <taxon>Ixodes</taxon>
    </lineage>
</organism>
<dbReference type="AlphaFoldDB" id="A0A6B0UM31"/>
<name>A0A6B0UM31_IXORI</name>
<protein>
    <submittedName>
        <fullName evidence="2">Uncharacterized protein</fullName>
    </submittedName>
</protein>
<feature type="region of interest" description="Disordered" evidence="1">
    <location>
        <begin position="28"/>
        <end position="48"/>
    </location>
</feature>
<accession>A0A6B0UM31</accession>
<reference evidence="2" key="1">
    <citation type="submission" date="2019-12" db="EMBL/GenBank/DDBJ databases">
        <title>An insight into the sialome of adult female Ixodes ricinus ticks feeding for 6 days.</title>
        <authorList>
            <person name="Perner J."/>
            <person name="Ribeiro J.M.C."/>
        </authorList>
    </citation>
    <scope>NUCLEOTIDE SEQUENCE</scope>
    <source>
        <strain evidence="2">Semi-engorged</strain>
        <tissue evidence="2">Salivary glands</tissue>
    </source>
</reference>
<evidence type="ECO:0000313" key="2">
    <source>
        <dbReference type="EMBL" id="MXU90732.1"/>
    </source>
</evidence>
<proteinExistence type="predicted"/>
<dbReference type="EMBL" id="GIFC01008649">
    <property type="protein sequence ID" value="MXU90732.1"/>
    <property type="molecule type" value="Transcribed_RNA"/>
</dbReference>